<dbReference type="CDD" id="cd14016">
    <property type="entry name" value="STKc_CK1"/>
    <property type="match status" value="1"/>
</dbReference>
<keyword evidence="5" id="KW-0723">Serine/threonine-protein kinase</keyword>
<dbReference type="Pfam" id="PF00069">
    <property type="entry name" value="Pkinase"/>
    <property type="match status" value="1"/>
</dbReference>
<evidence type="ECO:0000313" key="10">
    <source>
        <dbReference type="Proteomes" id="UP000015354"/>
    </source>
</evidence>
<evidence type="ECO:0000256" key="4">
    <source>
        <dbReference type="PROSITE-ProRule" id="PRU10141"/>
    </source>
</evidence>
<sequence>MSHMVEKNRGYQSGAPKASDVLIGGRFRIEERLGGGAFGEVFKGRDINSGCPVALKMELTKEGPRSHLNLEHKIYSRFNECPITVGVPKSYFCGHVGDYTVMVMDLLGPCLEDIFNACRRTFSVKTVCMLGVQIIQRIQYLHVVGYLHRDIKPENFVMGIGENSHVVYVIDVGLSKAWRDYNGQHVPYADGKSLTGTARYVSINTHQGLQQSRRDDLEAVSYLIMYFLRGSLPWQGLKANKNDVRYERIRDVKIATSPTELAKGFPPQFAELVRYTRGLQFDEEPNYTYCIELLMQVMQQMNETFNFDYVWNSLRPTAIDAAMSHKNGGKRTGDEDGGMAASQRQTAVANAGTSFMMSSIFLDGSRLQSQGSSKCNYLQDMHDTYGFADYY</sequence>
<evidence type="ECO:0000313" key="8">
    <source>
        <dbReference type="EMBL" id="EPY27740.1"/>
    </source>
</evidence>
<reference evidence="9" key="2">
    <citation type="submission" date="2013-03" db="EMBL/GenBank/DDBJ databases">
        <authorList>
            <person name="Motta M.C.M."/>
            <person name="Martins A.C.A."/>
            <person name="Preta C.M.C.C."/>
            <person name="Silva R."/>
            <person name="de Souza S.S."/>
            <person name="Klein C.C."/>
            <person name="de Almeida L.G.P."/>
            <person name="Cunha O.L."/>
            <person name="Colabardini A.C."/>
            <person name="Lima B.A."/>
            <person name="Machado C.R."/>
            <person name="Soares C.M.A."/>
            <person name="de Menezes C.B.A."/>
            <person name="Bartolomeu D.C."/>
            <person name="Grisard E.C."/>
            <person name="Fantinatti-Garboggini F."/>
            <person name="Rodrigues-Luiz G.F."/>
            <person name="Wagner G."/>
            <person name="Goldman G.H."/>
            <person name="Fietto J.L.R."/>
            <person name="Ciapina L.P."/>
            <person name="Brocchi M."/>
            <person name="Elias M.C."/>
            <person name="Goldman M.H.S."/>
            <person name="Sagot M.-F."/>
            <person name="Pereira M."/>
            <person name="Stoco P.H."/>
            <person name="Teixeira S.M.R."/>
            <person name="de Mendonca-Neto R.P."/>
            <person name="Maciel T.E.F."/>
            <person name="Mendes T.A.O."/>
            <person name="Urmenyi T.P."/>
            <person name="Teixeira M.M.G."/>
            <person name="de Camargo E.F.P."/>
            <person name="de Sousa W."/>
            <person name="Schenkman S."/>
            <person name="de Vasconcelos A.T.R."/>
        </authorList>
    </citation>
    <scope>NUCLEOTIDE SEQUENCE</scope>
</reference>
<name>S9VR39_9TRYP</name>
<keyword evidence="3 4" id="KW-0067">ATP-binding</keyword>
<comment type="similarity">
    <text evidence="5">Belongs to the protein kinase superfamily.</text>
</comment>
<gene>
    <name evidence="9" type="ORF">STCU_04440</name>
    <name evidence="8" type="ORF">STCU_05598</name>
    <name evidence="7" type="ORF">STCU_08641</name>
</gene>
<evidence type="ECO:0000313" key="9">
    <source>
        <dbReference type="EMBL" id="EPY29581.1"/>
    </source>
</evidence>
<dbReference type="PROSITE" id="PS00108">
    <property type="entry name" value="PROTEIN_KINASE_ST"/>
    <property type="match status" value="1"/>
</dbReference>
<dbReference type="InterPro" id="IPR000719">
    <property type="entry name" value="Prot_kinase_dom"/>
</dbReference>
<keyword evidence="9" id="KW-0808">Transferase</keyword>
<dbReference type="SUPFAM" id="SSF56112">
    <property type="entry name" value="Protein kinase-like (PK-like)"/>
    <property type="match status" value="1"/>
</dbReference>
<dbReference type="OrthoDB" id="5800476at2759"/>
<proteinExistence type="inferred from homology"/>
<evidence type="ECO:0000259" key="6">
    <source>
        <dbReference type="PROSITE" id="PS50011"/>
    </source>
</evidence>
<comment type="caution">
    <text evidence="9">The sequence shown here is derived from an EMBL/GenBank/DDBJ whole genome shotgun (WGS) entry which is preliminary data.</text>
</comment>
<dbReference type="PANTHER" id="PTHR11909">
    <property type="entry name" value="CASEIN KINASE-RELATED"/>
    <property type="match status" value="1"/>
</dbReference>
<keyword evidence="9" id="KW-0418">Kinase</keyword>
<keyword evidence="10" id="KW-1185">Reference proteome</keyword>
<evidence type="ECO:0000256" key="3">
    <source>
        <dbReference type="ARBA" id="ARBA00022840"/>
    </source>
</evidence>
<dbReference type="EMBL" id="ATMH01005598">
    <property type="protein sequence ID" value="EPY27740.1"/>
    <property type="molecule type" value="Genomic_DNA"/>
</dbReference>
<feature type="binding site" evidence="4">
    <location>
        <position position="56"/>
    </location>
    <ligand>
        <name>ATP</name>
        <dbReference type="ChEBI" id="CHEBI:30616"/>
    </ligand>
</feature>
<dbReference type="GO" id="GO:0005524">
    <property type="term" value="F:ATP binding"/>
    <property type="evidence" value="ECO:0007669"/>
    <property type="project" value="UniProtKB-UniRule"/>
</dbReference>
<organism evidence="9 10">
    <name type="scientific">Strigomonas culicis</name>
    <dbReference type="NCBI Taxonomy" id="28005"/>
    <lineage>
        <taxon>Eukaryota</taxon>
        <taxon>Discoba</taxon>
        <taxon>Euglenozoa</taxon>
        <taxon>Kinetoplastea</taxon>
        <taxon>Metakinetoplastina</taxon>
        <taxon>Trypanosomatida</taxon>
        <taxon>Trypanosomatidae</taxon>
        <taxon>Strigomonadinae</taxon>
        <taxon>Strigomonas</taxon>
    </lineage>
</organism>
<keyword evidence="2 4" id="KW-0547">Nucleotide-binding</keyword>
<dbReference type="AlphaFoldDB" id="S9VR39"/>
<accession>S9VR39</accession>
<dbReference type="SMART" id="SM00220">
    <property type="entry name" value="S_TKc"/>
    <property type="match status" value="1"/>
</dbReference>
<dbReference type="EC" id="2.7.11.1" evidence="1"/>
<dbReference type="PROSITE" id="PS00107">
    <property type="entry name" value="PROTEIN_KINASE_ATP"/>
    <property type="match status" value="1"/>
</dbReference>
<evidence type="ECO:0000256" key="5">
    <source>
        <dbReference type="RuleBase" id="RU000304"/>
    </source>
</evidence>
<evidence type="ECO:0000256" key="2">
    <source>
        <dbReference type="ARBA" id="ARBA00022741"/>
    </source>
</evidence>
<dbReference type="GO" id="GO:0004674">
    <property type="term" value="F:protein serine/threonine kinase activity"/>
    <property type="evidence" value="ECO:0007669"/>
    <property type="project" value="UniProtKB-KW"/>
</dbReference>
<protein>
    <recommendedName>
        <fullName evidence="1">non-specific serine/threonine protein kinase</fullName>
        <ecNumber evidence="1">2.7.11.1</ecNumber>
    </recommendedName>
</protein>
<dbReference type="Proteomes" id="UP000015354">
    <property type="component" value="Unassembled WGS sequence"/>
</dbReference>
<dbReference type="InterPro" id="IPR008271">
    <property type="entry name" value="Ser/Thr_kinase_AS"/>
</dbReference>
<dbReference type="EMBL" id="ATMH01008641">
    <property type="protein sequence ID" value="EPY21239.1"/>
    <property type="molecule type" value="Genomic_DNA"/>
</dbReference>
<evidence type="ECO:0000256" key="1">
    <source>
        <dbReference type="ARBA" id="ARBA00012513"/>
    </source>
</evidence>
<evidence type="ECO:0000313" key="7">
    <source>
        <dbReference type="EMBL" id="EPY21239.1"/>
    </source>
</evidence>
<reference evidence="9 10" key="1">
    <citation type="journal article" date="2013" name="PLoS ONE">
        <title>Predicting the Proteins of Angomonas deanei, Strigomonas culicis and Their Respective Endosymbionts Reveals New Aspects of the Trypanosomatidae Family.</title>
        <authorList>
            <person name="Motta M.C."/>
            <person name="Martins A.C."/>
            <person name="de Souza S.S."/>
            <person name="Catta-Preta C.M."/>
            <person name="Silva R."/>
            <person name="Klein C.C."/>
            <person name="de Almeida L.G."/>
            <person name="de Lima Cunha O."/>
            <person name="Ciapina L.P."/>
            <person name="Brocchi M."/>
            <person name="Colabardini A.C."/>
            <person name="de Araujo Lima B."/>
            <person name="Machado C.R."/>
            <person name="de Almeida Soares C.M."/>
            <person name="Probst C.M."/>
            <person name="de Menezes C.B."/>
            <person name="Thompson C.E."/>
            <person name="Bartholomeu D.C."/>
            <person name="Gradia D.F."/>
            <person name="Pavoni D.P."/>
            <person name="Grisard E.C."/>
            <person name="Fantinatti-Garboggini F."/>
            <person name="Marchini F.K."/>
            <person name="Rodrigues-Luiz G.F."/>
            <person name="Wagner G."/>
            <person name="Goldman G.H."/>
            <person name="Fietto J.L."/>
            <person name="Elias M.C."/>
            <person name="Goldman M.H."/>
            <person name="Sagot M.F."/>
            <person name="Pereira M."/>
            <person name="Stoco P.H."/>
            <person name="de Mendonca-Neto R.P."/>
            <person name="Teixeira S.M."/>
            <person name="Maciel T.E."/>
            <person name="de Oliveira Mendes T.A."/>
            <person name="Urmenyi T.P."/>
            <person name="de Souza W."/>
            <person name="Schenkman S."/>
            <person name="de Vasconcelos A.T."/>
        </authorList>
    </citation>
    <scope>NUCLEOTIDE SEQUENCE [LARGE SCALE GENOMIC DNA]</scope>
</reference>
<feature type="domain" description="Protein kinase" evidence="6">
    <location>
        <begin position="27"/>
        <end position="298"/>
    </location>
</feature>
<dbReference type="InterPro" id="IPR011009">
    <property type="entry name" value="Kinase-like_dom_sf"/>
</dbReference>
<dbReference type="PROSITE" id="PS50011">
    <property type="entry name" value="PROTEIN_KINASE_DOM"/>
    <property type="match status" value="1"/>
</dbReference>
<dbReference type="EMBL" id="ATMH01004440">
    <property type="protein sequence ID" value="EPY29581.1"/>
    <property type="molecule type" value="Genomic_DNA"/>
</dbReference>
<dbReference type="Gene3D" id="1.10.510.10">
    <property type="entry name" value="Transferase(Phosphotransferase) domain 1"/>
    <property type="match status" value="1"/>
</dbReference>
<dbReference type="InterPro" id="IPR017441">
    <property type="entry name" value="Protein_kinase_ATP_BS"/>
</dbReference>
<dbReference type="InterPro" id="IPR050235">
    <property type="entry name" value="CK1_Ser-Thr_kinase"/>
</dbReference>